<sequence length="214" mass="24286">MNSATSIHFDTVTSGVTTITQPTVALAHPLRTVYDYYAQPREKALSLEDSSDSRDAHSFTSSSYASISTVSSFHVTLRDAKLKHVTRFKQWTKRVKEKVLTKFNPPIHPSTTLSCVHSLVESMDVPLTDTTTGQLTHWPVLLKLVDHMTHNFPFTQNQLWCVQRTISQLDSLVFGAENVESVVLDMEETETRLLGLVYKFKTAFCLNYRRDMSI</sequence>
<protein>
    <submittedName>
        <fullName evidence="1">Uncharacterized protein</fullName>
    </submittedName>
</protein>
<proteinExistence type="predicted"/>
<dbReference type="Proteomes" id="UP000256601">
    <property type="component" value="Unassembled WGS sequence"/>
</dbReference>
<dbReference type="VEuPathDB" id="FungiDB:YALI0_D15070g"/>
<accession>A0A371C8H1</accession>
<name>A0A371C8H1_YARLL</name>
<evidence type="ECO:0000313" key="1">
    <source>
        <dbReference type="EMBL" id="RDW26604.1"/>
    </source>
</evidence>
<gene>
    <name evidence="1" type="ORF">B0I71DRAFT_164294</name>
</gene>
<dbReference type="AlphaFoldDB" id="A0A371C8H1"/>
<dbReference type="VEuPathDB" id="FungiDB:YALI1_D18373g"/>
<reference evidence="1 2" key="1">
    <citation type="submission" date="2018-07" db="EMBL/GenBank/DDBJ databases">
        <title>Draft Genome Assemblies for Five Robust Yarrowia lipolytica Strains Exhibiting High Lipid Production and Pentose Sugar Utilization and Sugar Alcohol Secretion from Undetoxified Lignocellulosic Biomass Hydrolysates.</title>
        <authorList>
            <consortium name="DOE Joint Genome Institute"/>
            <person name="Walker C."/>
            <person name="Ryu S."/>
            <person name="Na H."/>
            <person name="Zane M."/>
            <person name="LaButti K."/>
            <person name="Lipzen A."/>
            <person name="Haridas S."/>
            <person name="Barry K."/>
            <person name="Grigoriev I.V."/>
            <person name="Quarterman J."/>
            <person name="Slininger P."/>
            <person name="Dien B."/>
            <person name="Trinh C.T."/>
        </authorList>
    </citation>
    <scope>NUCLEOTIDE SEQUENCE [LARGE SCALE GENOMIC DNA]</scope>
    <source>
        <strain evidence="1 2">YB392</strain>
    </source>
</reference>
<organism evidence="1 2">
    <name type="scientific">Yarrowia lipolytica</name>
    <name type="common">Candida lipolytica</name>
    <dbReference type="NCBI Taxonomy" id="4952"/>
    <lineage>
        <taxon>Eukaryota</taxon>
        <taxon>Fungi</taxon>
        <taxon>Dikarya</taxon>
        <taxon>Ascomycota</taxon>
        <taxon>Saccharomycotina</taxon>
        <taxon>Dipodascomycetes</taxon>
        <taxon>Dipodascales</taxon>
        <taxon>Dipodascales incertae sedis</taxon>
        <taxon>Yarrowia</taxon>
    </lineage>
</organism>
<evidence type="ECO:0000313" key="2">
    <source>
        <dbReference type="Proteomes" id="UP000256601"/>
    </source>
</evidence>
<dbReference type="EMBL" id="KZ858977">
    <property type="protein sequence ID" value="RDW26604.1"/>
    <property type="molecule type" value="Genomic_DNA"/>
</dbReference>